<keyword evidence="2 3" id="KW-0802">TPR repeat</keyword>
<feature type="repeat" description="TPR" evidence="3">
    <location>
        <begin position="125"/>
        <end position="158"/>
    </location>
</feature>
<accession>A0A4Q1KAD2</accession>
<dbReference type="SUPFAM" id="SSF48452">
    <property type="entry name" value="TPR-like"/>
    <property type="match status" value="2"/>
</dbReference>
<dbReference type="PANTHER" id="PTHR44858">
    <property type="entry name" value="TETRATRICOPEPTIDE REPEAT PROTEIN 6"/>
    <property type="match status" value="1"/>
</dbReference>
<keyword evidence="1" id="KW-0677">Repeat</keyword>
<dbReference type="AlphaFoldDB" id="A0A4Q1KAD2"/>
<dbReference type="OrthoDB" id="1290858at2"/>
<evidence type="ECO:0000313" key="4">
    <source>
        <dbReference type="EMBL" id="RXR23330.1"/>
    </source>
</evidence>
<dbReference type="PANTHER" id="PTHR44858:SF1">
    <property type="entry name" value="UDP-N-ACETYLGLUCOSAMINE--PEPTIDE N-ACETYLGLUCOSAMINYLTRANSFERASE SPINDLY-RELATED"/>
    <property type="match status" value="1"/>
</dbReference>
<feature type="repeat" description="TPR" evidence="3">
    <location>
        <begin position="57"/>
        <end position="90"/>
    </location>
</feature>
<dbReference type="InterPro" id="IPR013105">
    <property type="entry name" value="TPR_2"/>
</dbReference>
<dbReference type="PROSITE" id="PS50005">
    <property type="entry name" value="TPR"/>
    <property type="match status" value="3"/>
</dbReference>
<dbReference type="InterPro" id="IPR011990">
    <property type="entry name" value="TPR-like_helical_dom_sf"/>
</dbReference>
<evidence type="ECO:0000256" key="2">
    <source>
        <dbReference type="ARBA" id="ARBA00022803"/>
    </source>
</evidence>
<dbReference type="Proteomes" id="UP000289857">
    <property type="component" value="Unassembled WGS sequence"/>
</dbReference>
<dbReference type="EMBL" id="SBKN01000002">
    <property type="protein sequence ID" value="RXR23330.1"/>
    <property type="molecule type" value="Genomic_DNA"/>
</dbReference>
<feature type="repeat" description="TPR" evidence="3">
    <location>
        <begin position="193"/>
        <end position="226"/>
    </location>
</feature>
<protein>
    <submittedName>
        <fullName evidence="4">Tetratricopeptide repeat protein</fullName>
    </submittedName>
</protein>
<evidence type="ECO:0000313" key="5">
    <source>
        <dbReference type="Proteomes" id="UP000289857"/>
    </source>
</evidence>
<organism evidence="4 5">
    <name type="scientific">Flavobacterium stagni</name>
    <dbReference type="NCBI Taxonomy" id="2506421"/>
    <lineage>
        <taxon>Bacteria</taxon>
        <taxon>Pseudomonadati</taxon>
        <taxon>Bacteroidota</taxon>
        <taxon>Flavobacteriia</taxon>
        <taxon>Flavobacteriales</taxon>
        <taxon>Flavobacteriaceae</taxon>
        <taxon>Flavobacterium</taxon>
    </lineage>
</organism>
<comment type="caution">
    <text evidence="4">The sequence shown here is derived from an EMBL/GenBank/DDBJ whole genome shotgun (WGS) entry which is preliminary data.</text>
</comment>
<reference evidence="5" key="1">
    <citation type="submission" date="2019-01" db="EMBL/GenBank/DDBJ databases">
        <title>Cytophagaceae bacterium strain CAR-16.</title>
        <authorList>
            <person name="Chen W.-M."/>
        </authorList>
    </citation>
    <scope>NUCLEOTIDE SEQUENCE [LARGE SCALE GENOMIC DNA]</scope>
    <source>
        <strain evidence="5">WWJ-16</strain>
    </source>
</reference>
<sequence length="371" mass="43249">MRTKILVVVVCCIGLTTFAQYEKELMQARYVKVYHEGRYRDAIKVLDSFLVKHPDDAMTWLDRAVTEEMYYDYRGAINDYKKVVQLEPDAPDGYFLSALLEDKLGWYPQALRNYTQTVRCETSNADAYCFRGVIYKRMGKLKEAEADFNRAIKERSNHDEAYAEKGLLALELKNYKKAEDYLTLSETYFDGNAKTQLYLGWYYAHTGQPEKALAYFEKCLSLNPYQDGFCYWGTFKKTVPPSLLKALHQKMEQQPMNPNLGLIAVYLKDYAAAKKHLESYFQKETGTWPQIDALALALYHLNLKKEAEAMYQNYMKQHPEAVDIHYNYAQLFKKDYPEKAKLGLQKALLVQPDNTIYQEALKKLQTPKKKK</sequence>
<dbReference type="Pfam" id="PF00515">
    <property type="entry name" value="TPR_1"/>
    <property type="match status" value="1"/>
</dbReference>
<dbReference type="Pfam" id="PF13181">
    <property type="entry name" value="TPR_8"/>
    <property type="match status" value="1"/>
</dbReference>
<proteinExistence type="predicted"/>
<gene>
    <name evidence="4" type="ORF">EQG61_04995</name>
</gene>
<dbReference type="Gene3D" id="1.25.40.10">
    <property type="entry name" value="Tetratricopeptide repeat domain"/>
    <property type="match status" value="3"/>
</dbReference>
<name>A0A4Q1KAD2_9FLAO</name>
<dbReference type="RefSeq" id="WP_129460810.1">
    <property type="nucleotide sequence ID" value="NZ_SBKN01000002.1"/>
</dbReference>
<dbReference type="Pfam" id="PF07719">
    <property type="entry name" value="TPR_2"/>
    <property type="match status" value="1"/>
</dbReference>
<dbReference type="InterPro" id="IPR019734">
    <property type="entry name" value="TPR_rpt"/>
</dbReference>
<evidence type="ECO:0000256" key="3">
    <source>
        <dbReference type="PROSITE-ProRule" id="PRU00339"/>
    </source>
</evidence>
<dbReference type="InterPro" id="IPR050498">
    <property type="entry name" value="Ycf3"/>
</dbReference>
<evidence type="ECO:0000256" key="1">
    <source>
        <dbReference type="ARBA" id="ARBA00022737"/>
    </source>
</evidence>
<keyword evidence="5" id="KW-1185">Reference proteome</keyword>
<dbReference type="SMART" id="SM00028">
    <property type="entry name" value="TPR"/>
    <property type="match status" value="5"/>
</dbReference>